<keyword evidence="8" id="KW-0677">Repeat</keyword>
<evidence type="ECO:0000256" key="17">
    <source>
        <dbReference type="PROSITE-ProRule" id="PRU10141"/>
    </source>
</evidence>
<name>A0ABQ7NSR9_BRACM</name>
<keyword evidence="5" id="KW-0808">Transferase</keyword>
<evidence type="ECO:0000256" key="2">
    <source>
        <dbReference type="ARBA" id="ARBA00022471"/>
    </source>
</evidence>
<evidence type="ECO:0000256" key="6">
    <source>
        <dbReference type="ARBA" id="ARBA00022692"/>
    </source>
</evidence>
<dbReference type="SMART" id="SM00108">
    <property type="entry name" value="B_lectin"/>
    <property type="match status" value="2"/>
</dbReference>
<dbReference type="InterPro" id="IPR011009">
    <property type="entry name" value="Kinase-like_dom_sf"/>
</dbReference>
<feature type="compositionally biased region" description="Low complexity" evidence="18">
    <location>
        <begin position="261"/>
        <end position="273"/>
    </location>
</feature>
<evidence type="ECO:0000256" key="3">
    <source>
        <dbReference type="ARBA" id="ARBA00022475"/>
    </source>
</evidence>
<evidence type="ECO:0000256" key="18">
    <source>
        <dbReference type="SAM" id="MobiDB-lite"/>
    </source>
</evidence>
<keyword evidence="13 19" id="KW-0472">Membrane</keyword>
<dbReference type="InterPro" id="IPR003609">
    <property type="entry name" value="Pan_app"/>
</dbReference>
<keyword evidence="14" id="KW-1015">Disulfide bond</keyword>
<evidence type="ECO:0000256" key="19">
    <source>
        <dbReference type="SAM" id="Phobius"/>
    </source>
</evidence>
<dbReference type="Pfam" id="PF12398">
    <property type="entry name" value="DUF3660"/>
    <property type="match status" value="1"/>
</dbReference>
<dbReference type="InterPro" id="IPR008271">
    <property type="entry name" value="Ser/Thr_kinase_AS"/>
</dbReference>
<feature type="domain" description="Bulb-type lectin" evidence="22">
    <location>
        <begin position="1421"/>
        <end position="1544"/>
    </location>
</feature>
<feature type="chain" id="PRO_5045281515" description="Non-specific serine/threonine protein kinase" evidence="20">
    <location>
        <begin position="26"/>
        <end position="2166"/>
    </location>
</feature>
<evidence type="ECO:0000256" key="10">
    <source>
        <dbReference type="ARBA" id="ARBA00022777"/>
    </source>
</evidence>
<dbReference type="InterPro" id="IPR021820">
    <property type="entry name" value="S-locus_recpt_kinase_C"/>
</dbReference>
<evidence type="ECO:0000256" key="1">
    <source>
        <dbReference type="ARBA" id="ARBA00004251"/>
    </source>
</evidence>
<keyword evidence="26" id="KW-1185">Reference proteome</keyword>
<dbReference type="Pfam" id="PF11883">
    <property type="entry name" value="DUF3403"/>
    <property type="match status" value="1"/>
</dbReference>
<dbReference type="InterPro" id="IPR022126">
    <property type="entry name" value="S-locus_recpt_kinase"/>
</dbReference>
<feature type="signal peptide" evidence="20">
    <location>
        <begin position="1"/>
        <end position="25"/>
    </location>
</feature>
<dbReference type="PANTHER" id="PTHR27002:SF1022">
    <property type="entry name" value="G-TYPE LECTIN S-RECEPTOR-LIKE SERINE_THREONINE-PROTEIN KINASE B120"/>
    <property type="match status" value="1"/>
</dbReference>
<feature type="domain" description="Bulb-type lectin" evidence="22">
    <location>
        <begin position="620"/>
        <end position="746"/>
    </location>
</feature>
<organism evidence="25 26">
    <name type="scientific">Brassica rapa subsp. trilocularis</name>
    <dbReference type="NCBI Taxonomy" id="1813537"/>
    <lineage>
        <taxon>Eukaryota</taxon>
        <taxon>Viridiplantae</taxon>
        <taxon>Streptophyta</taxon>
        <taxon>Embryophyta</taxon>
        <taxon>Tracheophyta</taxon>
        <taxon>Spermatophyta</taxon>
        <taxon>Magnoliopsida</taxon>
        <taxon>eudicotyledons</taxon>
        <taxon>Gunneridae</taxon>
        <taxon>Pentapetalae</taxon>
        <taxon>rosids</taxon>
        <taxon>malvids</taxon>
        <taxon>Brassicales</taxon>
        <taxon>Brassicaceae</taxon>
        <taxon>Brassiceae</taxon>
        <taxon>Brassica</taxon>
    </lineage>
</organism>
<dbReference type="SMART" id="SM00473">
    <property type="entry name" value="PAN_AP"/>
    <property type="match status" value="2"/>
</dbReference>
<keyword evidence="9 17" id="KW-0547">Nucleotide-binding</keyword>
<evidence type="ECO:0000256" key="5">
    <source>
        <dbReference type="ARBA" id="ARBA00022679"/>
    </source>
</evidence>
<feature type="region of interest" description="Disordered" evidence="18">
    <location>
        <begin position="261"/>
        <end position="280"/>
    </location>
</feature>
<reference evidence="25 26" key="1">
    <citation type="submission" date="2021-03" db="EMBL/GenBank/DDBJ databases">
        <authorList>
            <person name="King G.J."/>
            <person name="Bancroft I."/>
            <person name="Baten A."/>
            <person name="Bloomfield J."/>
            <person name="Borpatragohain P."/>
            <person name="He Z."/>
            <person name="Irish N."/>
            <person name="Irwin J."/>
            <person name="Liu K."/>
            <person name="Mauleon R.P."/>
            <person name="Moore J."/>
            <person name="Morris R."/>
            <person name="Ostergaard L."/>
            <person name="Wang B."/>
            <person name="Wells R."/>
        </authorList>
    </citation>
    <scope>NUCLEOTIDE SEQUENCE [LARGE SCALE GENOMIC DNA]</scope>
    <source>
        <strain evidence="25">R-o-18</strain>
        <tissue evidence="25">Leaf</tissue>
    </source>
</reference>
<feature type="domain" description="Protein kinase" evidence="21">
    <location>
        <begin position="1782"/>
        <end position="2123"/>
    </location>
</feature>
<keyword evidence="4" id="KW-0723">Serine/threonine-protein kinase</keyword>
<evidence type="ECO:0000259" key="22">
    <source>
        <dbReference type="PROSITE" id="PS50927"/>
    </source>
</evidence>
<accession>A0ABQ7NSR9</accession>
<evidence type="ECO:0000256" key="7">
    <source>
        <dbReference type="ARBA" id="ARBA00022729"/>
    </source>
</evidence>
<evidence type="ECO:0000256" key="4">
    <source>
        <dbReference type="ARBA" id="ARBA00022527"/>
    </source>
</evidence>
<evidence type="ECO:0000256" key="13">
    <source>
        <dbReference type="ARBA" id="ARBA00023136"/>
    </source>
</evidence>
<dbReference type="SUPFAM" id="SSF56112">
    <property type="entry name" value="Protein kinase-like (PK-like)"/>
    <property type="match status" value="3"/>
</dbReference>
<evidence type="ECO:0000256" key="12">
    <source>
        <dbReference type="ARBA" id="ARBA00022989"/>
    </source>
</evidence>
<dbReference type="PROSITE" id="PS51473">
    <property type="entry name" value="GNK2"/>
    <property type="match status" value="2"/>
</dbReference>
<evidence type="ECO:0000313" key="25">
    <source>
        <dbReference type="EMBL" id="KAG5413576.1"/>
    </source>
</evidence>
<evidence type="ECO:0000256" key="9">
    <source>
        <dbReference type="ARBA" id="ARBA00022741"/>
    </source>
</evidence>
<dbReference type="PROSITE" id="PS50927">
    <property type="entry name" value="BULB_LECTIN"/>
    <property type="match status" value="2"/>
</dbReference>
<feature type="compositionally biased region" description="Polar residues" evidence="18">
    <location>
        <begin position="2139"/>
        <end position="2160"/>
    </location>
</feature>
<dbReference type="PROSITE" id="PS00107">
    <property type="entry name" value="PROTEIN_KINASE_ATP"/>
    <property type="match status" value="1"/>
</dbReference>
<evidence type="ECO:0000259" key="23">
    <source>
        <dbReference type="PROSITE" id="PS50948"/>
    </source>
</evidence>
<dbReference type="Gene3D" id="2.90.10.10">
    <property type="entry name" value="Bulb-type lectin domain"/>
    <property type="match status" value="2"/>
</dbReference>
<feature type="region of interest" description="Disordered" evidence="18">
    <location>
        <begin position="2124"/>
        <end position="2166"/>
    </location>
</feature>
<evidence type="ECO:0000259" key="21">
    <source>
        <dbReference type="PROSITE" id="PS50011"/>
    </source>
</evidence>
<feature type="domain" description="Apple" evidence="23">
    <location>
        <begin position="1738"/>
        <end position="1819"/>
    </location>
</feature>
<gene>
    <name evidence="25" type="primary">A01p013480.1_BraROA</name>
    <name evidence="25" type="ORF">IGI04_001143</name>
</gene>
<dbReference type="InterPro" id="IPR002902">
    <property type="entry name" value="GNK2"/>
</dbReference>
<dbReference type="Pfam" id="PF01657">
    <property type="entry name" value="Stress-antifung"/>
    <property type="match status" value="2"/>
</dbReference>
<dbReference type="CDD" id="cd00028">
    <property type="entry name" value="B_lectin"/>
    <property type="match status" value="2"/>
</dbReference>
<evidence type="ECO:0000256" key="11">
    <source>
        <dbReference type="ARBA" id="ARBA00022840"/>
    </source>
</evidence>
<keyword evidence="12 19" id="KW-1133">Transmembrane helix</keyword>
<dbReference type="CDD" id="cd23509">
    <property type="entry name" value="Gnk2-like"/>
    <property type="match status" value="2"/>
</dbReference>
<feature type="transmembrane region" description="Helical" evidence="19">
    <location>
        <begin position="1034"/>
        <end position="1055"/>
    </location>
</feature>
<feature type="transmembrane region" description="Helical" evidence="19">
    <location>
        <begin position="1833"/>
        <end position="1854"/>
    </location>
</feature>
<dbReference type="InterPro" id="IPR001245">
    <property type="entry name" value="Ser-Thr/Tyr_kinase_cat_dom"/>
</dbReference>
<evidence type="ECO:0000256" key="14">
    <source>
        <dbReference type="ARBA" id="ARBA00023157"/>
    </source>
</evidence>
<dbReference type="InterPro" id="IPR000858">
    <property type="entry name" value="S_locus_glycoprot_dom"/>
</dbReference>
<feature type="transmembrane region" description="Helical" evidence="19">
    <location>
        <begin position="566"/>
        <end position="589"/>
    </location>
</feature>
<dbReference type="EMBL" id="JADBGQ010000001">
    <property type="protein sequence ID" value="KAG5413576.1"/>
    <property type="molecule type" value="Genomic_DNA"/>
</dbReference>
<keyword evidence="11 17" id="KW-0067">ATP-binding</keyword>
<keyword evidence="16" id="KW-0325">Glycoprotein</keyword>
<dbReference type="PROSITE" id="PS50011">
    <property type="entry name" value="PROTEIN_KINASE_DOM"/>
    <property type="match status" value="3"/>
</dbReference>
<protein>
    <recommendedName>
        <fullName evidence="27">Non-specific serine/threonine protein kinase</fullName>
    </recommendedName>
</protein>
<keyword evidence="7 20" id="KW-0732">Signal</keyword>
<dbReference type="InterPro" id="IPR017441">
    <property type="entry name" value="Protein_kinase_ATP_BS"/>
</dbReference>
<keyword evidence="3" id="KW-1003">Cell membrane</keyword>
<dbReference type="Proteomes" id="UP000823674">
    <property type="component" value="Chromosome A01"/>
</dbReference>
<dbReference type="Gene3D" id="3.30.200.20">
    <property type="entry name" value="Phosphorylase Kinase, domain 1"/>
    <property type="match status" value="2"/>
</dbReference>
<keyword evidence="6 19" id="KW-0812">Transmembrane</keyword>
<evidence type="ECO:0000256" key="16">
    <source>
        <dbReference type="ARBA" id="ARBA00023180"/>
    </source>
</evidence>
<feature type="domain" description="Gnk2-homologous" evidence="24">
    <location>
        <begin position="142"/>
        <end position="251"/>
    </location>
</feature>
<evidence type="ECO:0000259" key="24">
    <source>
        <dbReference type="PROSITE" id="PS51473"/>
    </source>
</evidence>
<dbReference type="Pfam" id="PF08276">
    <property type="entry name" value="PAN_2"/>
    <property type="match status" value="2"/>
</dbReference>
<feature type="transmembrane region" description="Helical" evidence="19">
    <location>
        <begin position="596"/>
        <end position="614"/>
    </location>
</feature>
<dbReference type="PROSITE" id="PS00108">
    <property type="entry name" value="PROTEIN_KINASE_ST"/>
    <property type="match status" value="2"/>
</dbReference>
<dbReference type="InterPro" id="IPR001480">
    <property type="entry name" value="Bulb-type_lectin_dom"/>
</dbReference>
<dbReference type="InterPro" id="IPR038408">
    <property type="entry name" value="GNK2_sf"/>
</dbReference>
<evidence type="ECO:0008006" key="27">
    <source>
        <dbReference type="Google" id="ProtNLM"/>
    </source>
</evidence>
<dbReference type="InterPro" id="IPR036426">
    <property type="entry name" value="Bulb-type_lectin_dom_sf"/>
</dbReference>
<comment type="subcellular location">
    <subcellularLocation>
        <location evidence="1">Cell membrane</location>
        <topology evidence="1">Single-pass type I membrane protein</topology>
    </subcellularLocation>
</comment>
<dbReference type="Pfam" id="PF07714">
    <property type="entry name" value="PK_Tyr_Ser-Thr"/>
    <property type="match status" value="3"/>
</dbReference>
<comment type="caution">
    <text evidence="25">The sequence shown here is derived from an EMBL/GenBank/DDBJ whole genome shotgun (WGS) entry which is preliminary data.</text>
</comment>
<feature type="binding site" evidence="17">
    <location>
        <position position="386"/>
    </location>
    <ligand>
        <name>ATP</name>
        <dbReference type="ChEBI" id="CHEBI:30616"/>
    </ligand>
</feature>
<dbReference type="InterPro" id="IPR000719">
    <property type="entry name" value="Prot_kinase_dom"/>
</dbReference>
<feature type="domain" description="Protein kinase" evidence="21">
    <location>
        <begin position="358"/>
        <end position="638"/>
    </location>
</feature>
<evidence type="ECO:0000313" key="26">
    <source>
        <dbReference type="Proteomes" id="UP000823674"/>
    </source>
</evidence>
<dbReference type="SUPFAM" id="SSF51110">
    <property type="entry name" value="alpha-D-mannose-specific plant lectins"/>
    <property type="match status" value="2"/>
</dbReference>
<evidence type="ECO:0000256" key="15">
    <source>
        <dbReference type="ARBA" id="ARBA00023170"/>
    </source>
</evidence>
<sequence>MEHVRVIFLFFACCVLMFLPFQTLAQVDTYEFDPDFNCVDRGNFTANSSFAGNLNRLVSSLSSLTSKPYGFYNLSSGDSSGEKAYAIGLCRREVKRDDCLRCIQTAARNLTEQCPRSKQAVVWYTQCMFRYSNRTIYGRKETDPTLSYRAGEKISSNIDEFERLQRELLNRLKGIAAAGGGNRKYAQGNSSGSPGYRRFYGSAQCTPDLSEEDCNDCLIYGFESIPSCCDSEIGLRWLCPSCNFRFETWRFYEFEADLEADPPGSAGSPTPAARTEEKTGKSKGGSKVVIAIVIPIVLVALFAICLCLGLKWKKNKSRDRVKVLGSSHLSGSVAEDEFSNTDSLLVDFENLKAATNNFSPENELGRGGFGSVYKGVFSHGQEIAVKRLSGTSGQGDLEFKNEILLLAKLQHRNLVRLLGFCIHGQERLLVYEFIKNASLDHFIFEYAMHGQFSVKTDVFSFGVWRSWREDVILSVIDPSLTTGSRNDILRCIHIGLLCVQESAASRPTMASVALMLNSNSFTLPTPSRPAFVLESVIPSNVSSSTEGLQMSSNDVTVSELSPLSTILILLPLFFSLLLLLQTSSLVSLAKTQKMKIIFRKTLVSFPLFIFLFLYESSTAQDTIRRGEFLRDGSTHKPLVSPQKTFELGFFTPGSSTGRYLGIWYGNIEDKAVVWVANRENPISDQSGVLTISNDGNLVLLNGQNITVWSSNITSTNNDNNRVGSIRDTGNFELIEVTSERVIWESFNHPTDTFLPNMRVRVNPQTGDNLAFVSWRSDNDPSPGNFSLGVDPSGAPEIVLWGRNNTRRWRSGQWNSAIFTGIPNMALLTNYLYGFKLSSPPDETGSVYFTYVPSDPSVLLRFKVLHNGTEEELRWNETSKRWTKFQAAPESECDKYNRCGSFGICNMKGDNGICSCVDGYAPVSVGNWSRGCRRRTPLKCERRNVSNVGEDEFLTLKSVKLPDFETPEHSLADPEECKDRCLNNCSCTAFTFVNGIGCMIWNQDLVDLQQFEAGGSSLHVRLADSEIGESKKTKIVVIVAVLAGVVLLGIFALLLWRFKRKKDVSGTYCGHDADTSVVVDMTKTKDTTAAFTGSVDIMIEGKAVNTSELPVFCLNVIVKATNDFSRENELGRGGFGPVYKGVLEDGQEIAVKRLSGKSGQGVDEFKNEIILIAKLQHRNLVRLLGCCFEGEEKMLVYEYMPNKSLDFFIFDETKQGLVDGKLRFAIIEGIARGLLYLHRDSRLRIIHRDLKVSNVLLDGEMIPKISDFGMARIFGGNQNEANTVRVAWFLYTHGRSEELVDPKIRATCNKREALRCIHVAMLCVQDSAAERPNMAAVLLMLESDTATLPVPRQPTFTTSTRRNSMDVNFALDSSQQYIVSSNEITSTRERKNKNTRMLCGDMRGVLFSVLLLFPAFSFSANTLSATESLTISSNKTISSPGNIFELGFFKPSSSSRWYLGIWYKAISKRTYVWVANRDHPLSTSTGTLKISDSNLVVVDGSDTAVWSTNLTGGGDVRSPVVAELLDNGNLVLRDSNNNDPDGVLWQSFDFPTDTLLPDMKLGWDLKTGFNRFLRSWKSPDDPSSGDYSFKLETRGFPEAFLWNKASQVYRSGPWNGIRFSGVPEMQPFDYIEFNFTTSNQEVTYSFHITKDNMYSRLSLSSTGSLQRFTWIEAIQNWNQFWYAPKDQCDEYKECGTFGYCDSNTYPVCNCMRGFEPRNPQAWALRDGSDGCVRKTALSCNGGDGFVRLKKMKLPDTAATSVDRGIGIKECEEKCKSDCNCTAFANTDIRGGGSGCVVWTGDILDTRNYAKGGQDLYVRLAATDLEDTTNRNAKIIGSCIGVSVLLLLCFIFYRFWKRKQKRSIAIETSFVDQVRSQDLLMNEVVIPSRRHISRENKTDDLELPLMDFEAVAIATDNFTNANKLGQGGFDKTRSCKLNWQKRFDITNGIARGLLYLHQDSRFRIIHRDLKASNVLLDKDMTPKISDFGMARIFGRDETEANTRKVVGTYGYMSPEYAMDGIFSTKSDVFSFGVLLLEIISGKRNKGFYNSDHDLNLLGCVWRNWKKGKGLDIVDPIILDSSPSTYRPLEILRCIKIGLLCVQERANDRPTMSSVVMMLGSETAAIPQPEQPGYCVGRSPLDTDSSSSNQRNDESWSVNQMTVSVIDPR</sequence>
<dbReference type="CDD" id="cd01098">
    <property type="entry name" value="PAN_AP_plant"/>
    <property type="match status" value="2"/>
</dbReference>
<dbReference type="Gene3D" id="1.10.510.10">
    <property type="entry name" value="Transferase(Phosphotransferase) domain 1"/>
    <property type="match status" value="3"/>
</dbReference>
<dbReference type="Pfam" id="PF01453">
    <property type="entry name" value="B_lectin"/>
    <property type="match status" value="2"/>
</dbReference>
<feature type="domain" description="Apple" evidence="23">
    <location>
        <begin position="939"/>
        <end position="1022"/>
    </location>
</feature>
<dbReference type="SMART" id="SM00220">
    <property type="entry name" value="S_TKc"/>
    <property type="match status" value="1"/>
</dbReference>
<keyword evidence="15" id="KW-0675">Receptor</keyword>
<feature type="domain" description="Protein kinase" evidence="21">
    <location>
        <begin position="1123"/>
        <end position="1428"/>
    </location>
</feature>
<feature type="transmembrane region" description="Helical" evidence="19">
    <location>
        <begin position="288"/>
        <end position="310"/>
    </location>
</feature>
<keyword evidence="2" id="KW-0713">Self-incompatibility</keyword>
<keyword evidence="10" id="KW-0418">Kinase</keyword>
<dbReference type="PROSITE" id="PS50948">
    <property type="entry name" value="PAN"/>
    <property type="match status" value="2"/>
</dbReference>
<dbReference type="Gene3D" id="3.30.430.20">
    <property type="entry name" value="Gnk2 domain, C-X8-C-X2-C motif"/>
    <property type="match status" value="2"/>
</dbReference>
<dbReference type="Pfam" id="PF00954">
    <property type="entry name" value="S_locus_glycop"/>
    <property type="match status" value="2"/>
</dbReference>
<dbReference type="PANTHER" id="PTHR27002">
    <property type="entry name" value="RECEPTOR-LIKE SERINE/THREONINE-PROTEIN KINASE SD1-8"/>
    <property type="match status" value="1"/>
</dbReference>
<feature type="domain" description="Gnk2-homologous" evidence="24">
    <location>
        <begin position="32"/>
        <end position="136"/>
    </location>
</feature>
<evidence type="ECO:0000256" key="8">
    <source>
        <dbReference type="ARBA" id="ARBA00022737"/>
    </source>
</evidence>
<proteinExistence type="predicted"/>
<evidence type="ECO:0000256" key="20">
    <source>
        <dbReference type="SAM" id="SignalP"/>
    </source>
</evidence>